<dbReference type="PANTHER" id="PTHR15629:SF2">
    <property type="entry name" value="SH3 DOMAIN-CONTAINING YSC84-LIKE PROTEIN 1"/>
    <property type="match status" value="1"/>
</dbReference>
<evidence type="ECO:0000259" key="1">
    <source>
        <dbReference type="Pfam" id="PF04366"/>
    </source>
</evidence>
<reference evidence="2 3" key="1">
    <citation type="journal article" date="2024" name="Nat. Commun.">
        <title>Phylogenomics reveals the evolutionary origins of lichenization in chlorophyte algae.</title>
        <authorList>
            <person name="Puginier C."/>
            <person name="Libourel C."/>
            <person name="Otte J."/>
            <person name="Skaloud P."/>
            <person name="Haon M."/>
            <person name="Grisel S."/>
            <person name="Petersen M."/>
            <person name="Berrin J.G."/>
            <person name="Delaux P.M."/>
            <person name="Dal Grande F."/>
            <person name="Keller J."/>
        </authorList>
    </citation>
    <scope>NUCLEOTIDE SEQUENCE [LARGE SCALE GENOMIC DNA]</scope>
    <source>
        <strain evidence="2 3">SAG 2523</strain>
    </source>
</reference>
<dbReference type="PANTHER" id="PTHR15629">
    <property type="entry name" value="SH3YL1 PROTEIN"/>
    <property type="match status" value="1"/>
</dbReference>
<evidence type="ECO:0000313" key="3">
    <source>
        <dbReference type="Proteomes" id="UP001485043"/>
    </source>
</evidence>
<gene>
    <name evidence="2" type="ORF">WJX84_000592</name>
</gene>
<evidence type="ECO:0000313" key="2">
    <source>
        <dbReference type="EMBL" id="KAK9837201.1"/>
    </source>
</evidence>
<proteinExistence type="predicted"/>
<name>A0AAW1RV00_9CHLO</name>
<accession>A0AAW1RV00</accession>
<dbReference type="EMBL" id="JALJOV010001974">
    <property type="protein sequence ID" value="KAK9837201.1"/>
    <property type="molecule type" value="Genomic_DNA"/>
</dbReference>
<comment type="caution">
    <text evidence="2">The sequence shown here is derived from an EMBL/GenBank/DDBJ whole genome shotgun (WGS) entry which is preliminary data.</text>
</comment>
<protein>
    <recommendedName>
        <fullName evidence="1">Ysc84 actin-binding domain-containing protein</fullName>
    </recommendedName>
</protein>
<dbReference type="InterPro" id="IPR007461">
    <property type="entry name" value="Ysc84_actin-binding"/>
</dbReference>
<dbReference type="GO" id="GO:0035091">
    <property type="term" value="F:phosphatidylinositol binding"/>
    <property type="evidence" value="ECO:0007669"/>
    <property type="project" value="TreeGrafter"/>
</dbReference>
<dbReference type="AlphaFoldDB" id="A0AAW1RV00"/>
<feature type="domain" description="Ysc84 actin-binding" evidence="1">
    <location>
        <begin position="109"/>
        <end position="184"/>
    </location>
</feature>
<dbReference type="Pfam" id="PF04366">
    <property type="entry name" value="Ysc84"/>
    <property type="match status" value="1"/>
</dbReference>
<dbReference type="CDD" id="cd11524">
    <property type="entry name" value="SYLF"/>
    <property type="match status" value="1"/>
</dbReference>
<organism evidence="2 3">
    <name type="scientific">Apatococcus fuscideae</name>
    <dbReference type="NCBI Taxonomy" id="2026836"/>
    <lineage>
        <taxon>Eukaryota</taxon>
        <taxon>Viridiplantae</taxon>
        <taxon>Chlorophyta</taxon>
        <taxon>core chlorophytes</taxon>
        <taxon>Trebouxiophyceae</taxon>
        <taxon>Chlorellales</taxon>
        <taxon>Chlorellaceae</taxon>
        <taxon>Apatococcus</taxon>
    </lineage>
</organism>
<sequence length="210" mass="21983">MTNSKVLLDKVKVAQADLDSHLSVNPTSKSKALTPETLRRGQAVAFQRIMKLGLVAGGSWGSGFVLAKIPCQNGVGFQWSAPSFYTIRGGSVGLTGGPGFDITFANDYGSGKTSHESHMNAGEILALTKIAGGFAIDVSFSGGTITCDTAANKAAYGGDYTPEQILSGAVEPPPEFQPIYQKLYAKMGTEPTSNYQAEASLATHTWNAAA</sequence>
<dbReference type="InterPro" id="IPR051702">
    <property type="entry name" value="SH3_domain_YSC84-like"/>
</dbReference>
<dbReference type="Proteomes" id="UP001485043">
    <property type="component" value="Unassembled WGS sequence"/>
</dbReference>
<keyword evidence="3" id="KW-1185">Reference proteome</keyword>